<keyword evidence="2" id="KW-1185">Reference proteome</keyword>
<dbReference type="EMBL" id="JASCZI010122500">
    <property type="protein sequence ID" value="MED6164377.1"/>
    <property type="molecule type" value="Genomic_DNA"/>
</dbReference>
<evidence type="ECO:0000313" key="2">
    <source>
        <dbReference type="Proteomes" id="UP001341840"/>
    </source>
</evidence>
<organism evidence="1 2">
    <name type="scientific">Stylosanthes scabra</name>
    <dbReference type="NCBI Taxonomy" id="79078"/>
    <lineage>
        <taxon>Eukaryota</taxon>
        <taxon>Viridiplantae</taxon>
        <taxon>Streptophyta</taxon>
        <taxon>Embryophyta</taxon>
        <taxon>Tracheophyta</taxon>
        <taxon>Spermatophyta</taxon>
        <taxon>Magnoliopsida</taxon>
        <taxon>eudicotyledons</taxon>
        <taxon>Gunneridae</taxon>
        <taxon>Pentapetalae</taxon>
        <taxon>rosids</taxon>
        <taxon>fabids</taxon>
        <taxon>Fabales</taxon>
        <taxon>Fabaceae</taxon>
        <taxon>Papilionoideae</taxon>
        <taxon>50 kb inversion clade</taxon>
        <taxon>dalbergioids sensu lato</taxon>
        <taxon>Dalbergieae</taxon>
        <taxon>Pterocarpus clade</taxon>
        <taxon>Stylosanthes</taxon>
    </lineage>
</organism>
<reference evidence="1 2" key="1">
    <citation type="journal article" date="2023" name="Plants (Basel)">
        <title>Bridging the Gap: Combining Genomics and Transcriptomics Approaches to Understand Stylosanthes scabra, an Orphan Legume from the Brazilian Caatinga.</title>
        <authorList>
            <person name="Ferreira-Neto J.R.C."/>
            <person name="da Silva M.D."/>
            <person name="Binneck E."/>
            <person name="de Melo N.F."/>
            <person name="da Silva R.H."/>
            <person name="de Melo A.L.T.M."/>
            <person name="Pandolfi V."/>
            <person name="Bustamante F.O."/>
            <person name="Brasileiro-Vidal A.C."/>
            <person name="Benko-Iseppon A.M."/>
        </authorList>
    </citation>
    <scope>NUCLEOTIDE SEQUENCE [LARGE SCALE GENOMIC DNA]</scope>
    <source>
        <tissue evidence="1">Leaves</tissue>
    </source>
</reference>
<dbReference type="Proteomes" id="UP001341840">
    <property type="component" value="Unassembled WGS sequence"/>
</dbReference>
<sequence>MSRDEVLVQKTSSHFFDGLGEMDKSTSLESGGEVTNSLEALMKWLCHRWHGRIGCLKKAHKSLPPTHMHWVALPAWFTAATIGVPRLPTSLVREFANPPNIWRRLWGTSASIKPWLITYTILETMNLLQKSIIRSHHLS</sequence>
<feature type="non-terminal residue" evidence="1">
    <location>
        <position position="139"/>
    </location>
</feature>
<comment type="caution">
    <text evidence="1">The sequence shown here is derived from an EMBL/GenBank/DDBJ whole genome shotgun (WGS) entry which is preliminary data.</text>
</comment>
<proteinExistence type="predicted"/>
<accession>A0ABU6UST2</accession>
<gene>
    <name evidence="1" type="ORF">PIB30_089405</name>
</gene>
<evidence type="ECO:0000313" key="1">
    <source>
        <dbReference type="EMBL" id="MED6164377.1"/>
    </source>
</evidence>
<name>A0ABU6UST2_9FABA</name>
<protein>
    <submittedName>
        <fullName evidence="1">Uncharacterized protein</fullName>
    </submittedName>
</protein>